<evidence type="ECO:0000256" key="1">
    <source>
        <dbReference type="SAM" id="Coils"/>
    </source>
</evidence>
<dbReference type="InterPro" id="IPR026728">
    <property type="entry name" value="BLTP3A/B"/>
</dbReference>
<keyword evidence="1" id="KW-0175">Coiled coil</keyword>
<protein>
    <submittedName>
        <fullName evidence="3">Uncharacterized protein</fullName>
    </submittedName>
</protein>
<accession>A0A8S4P669</accession>
<sequence length="484" mass="54127">MSGKLKQNLKRGDYLDEDDFDTLSMRSDMSDEDDDNLMMLMNDGEMPAFERKGSFGDSETTEGSDLKDAETSSVNTISSDKARNVVSVVLFKIHNLEAVVQAVNLNTIAKLGIDHLSPEEFGNVELERFQAKFLAGSKDHCDLPILETAPVNLRFSMGPDAELLAPTAGERGFIHVQANDLDLNLNMSSVTSLTDLIEDEKLADAVPMLVELIQTAVHLKEDKPPTNITSPGAIPLDFNVSKAVIRRTQDGAFHLLGDTHTIPATRKDLSFEDRLSDGDVTVATLKRSPSREDTFSGFEETLTRQNSATESSLSQLTSQNEQLTNQLASSKVIQQSIERENELLRKRLCEAESECVEQSSNSLNEEWGIVTEQDVISAKNLDTADKNIEKIISENTELKKMLEKFTQLDQIKRLKELQGENAQLKEQLKDYAKLSDERDKLLVEVTTSHSDADAWKQERESLMQTLRLLQEELIASEKMRFPNS</sequence>
<dbReference type="PANTHER" id="PTHR22774">
    <property type="entry name" value="CHOREIN N-TERMINAL DOMAIN-CONTAINING PROTEIN"/>
    <property type="match status" value="1"/>
</dbReference>
<proteinExistence type="predicted"/>
<dbReference type="EMBL" id="CAIIXF020000006">
    <property type="protein sequence ID" value="CAH1786944.1"/>
    <property type="molecule type" value="Genomic_DNA"/>
</dbReference>
<name>A0A8S4P669_OWEFU</name>
<reference evidence="3" key="1">
    <citation type="submission" date="2022-03" db="EMBL/GenBank/DDBJ databases">
        <authorList>
            <person name="Martin C."/>
        </authorList>
    </citation>
    <scope>NUCLEOTIDE SEQUENCE</scope>
</reference>
<organism evidence="3 4">
    <name type="scientific">Owenia fusiformis</name>
    <name type="common">Polychaete worm</name>
    <dbReference type="NCBI Taxonomy" id="6347"/>
    <lineage>
        <taxon>Eukaryota</taxon>
        <taxon>Metazoa</taxon>
        <taxon>Spiralia</taxon>
        <taxon>Lophotrochozoa</taxon>
        <taxon>Annelida</taxon>
        <taxon>Polychaeta</taxon>
        <taxon>Sedentaria</taxon>
        <taxon>Canalipalpata</taxon>
        <taxon>Sabellida</taxon>
        <taxon>Oweniida</taxon>
        <taxon>Oweniidae</taxon>
        <taxon>Owenia</taxon>
    </lineage>
</organism>
<evidence type="ECO:0000256" key="2">
    <source>
        <dbReference type="SAM" id="MobiDB-lite"/>
    </source>
</evidence>
<dbReference type="Proteomes" id="UP000749559">
    <property type="component" value="Unassembled WGS sequence"/>
</dbReference>
<dbReference type="AlphaFoldDB" id="A0A8S4P669"/>
<feature type="coiled-coil region" evidence="1">
    <location>
        <begin position="381"/>
        <end position="479"/>
    </location>
</feature>
<evidence type="ECO:0000313" key="3">
    <source>
        <dbReference type="EMBL" id="CAH1786944.1"/>
    </source>
</evidence>
<dbReference type="Pfam" id="PF24917">
    <property type="entry name" value="BLTP3A_B"/>
    <property type="match status" value="1"/>
</dbReference>
<keyword evidence="4" id="KW-1185">Reference proteome</keyword>
<comment type="caution">
    <text evidence="3">The sequence shown here is derived from an EMBL/GenBank/DDBJ whole genome shotgun (WGS) entry which is preliminary data.</text>
</comment>
<evidence type="ECO:0000313" key="4">
    <source>
        <dbReference type="Proteomes" id="UP000749559"/>
    </source>
</evidence>
<dbReference type="PANTHER" id="PTHR22774:SF11">
    <property type="entry name" value="CHOREIN N-TERMINAL DOMAIN-CONTAINING PROTEIN"/>
    <property type="match status" value="1"/>
</dbReference>
<feature type="region of interest" description="Disordered" evidence="2">
    <location>
        <begin position="287"/>
        <end position="310"/>
    </location>
</feature>
<gene>
    <name evidence="3" type="ORF">OFUS_LOCUS12740</name>
</gene>
<feature type="region of interest" description="Disordered" evidence="2">
    <location>
        <begin position="48"/>
        <end position="74"/>
    </location>
</feature>